<feature type="domain" description="SET" evidence="6">
    <location>
        <begin position="7"/>
        <end position="119"/>
    </location>
</feature>
<dbReference type="Gene3D" id="2.170.270.10">
    <property type="entry name" value="SET domain"/>
    <property type="match status" value="1"/>
</dbReference>
<dbReference type="InterPro" id="IPR001214">
    <property type="entry name" value="SET_dom"/>
</dbReference>
<reference evidence="8 9" key="1">
    <citation type="submission" date="2020-08" db="EMBL/GenBank/DDBJ databases">
        <title>Genomic Encyclopedia of Type Strains, Phase IV (KMG-IV): sequencing the most valuable type-strain genomes for metagenomic binning, comparative biology and taxonomic classification.</title>
        <authorList>
            <person name="Goeker M."/>
        </authorList>
    </citation>
    <scope>NUCLEOTIDE SEQUENCE [LARGE SCALE GENOMIC DNA]</scope>
    <source>
        <strain evidence="8 9">DSM 23958</strain>
    </source>
</reference>
<dbReference type="InterPro" id="IPR050777">
    <property type="entry name" value="SET2_Histone-Lys_MeTrsfase"/>
</dbReference>
<name>A0A840S1K7_9BURK</name>
<accession>A0A840S1K7</accession>
<comment type="subcellular location">
    <subcellularLocation>
        <location evidence="1">Chromosome</location>
    </subcellularLocation>
</comment>
<evidence type="ECO:0008006" key="10">
    <source>
        <dbReference type="Google" id="ProtNLM"/>
    </source>
</evidence>
<evidence type="ECO:0000256" key="1">
    <source>
        <dbReference type="ARBA" id="ARBA00004286"/>
    </source>
</evidence>
<comment type="caution">
    <text evidence="8">The sequence shown here is derived from an EMBL/GenBank/DDBJ whole genome shotgun (WGS) entry which is preliminary data.</text>
</comment>
<gene>
    <name evidence="8" type="ORF">HNQ51_000259</name>
</gene>
<dbReference type="GO" id="GO:0005694">
    <property type="term" value="C:chromosome"/>
    <property type="evidence" value="ECO:0007669"/>
    <property type="project" value="UniProtKB-SubCell"/>
</dbReference>
<dbReference type="PROSITE" id="PS50868">
    <property type="entry name" value="POST_SET"/>
    <property type="match status" value="1"/>
</dbReference>
<dbReference type="GO" id="GO:0008168">
    <property type="term" value="F:methyltransferase activity"/>
    <property type="evidence" value="ECO:0007669"/>
    <property type="project" value="UniProtKB-KW"/>
</dbReference>
<keyword evidence="2" id="KW-0158">Chromosome</keyword>
<dbReference type="RefSeq" id="WP_138857945.1">
    <property type="nucleotide sequence ID" value="NZ_CP040709.1"/>
</dbReference>
<dbReference type="AlphaFoldDB" id="A0A840S1K7"/>
<keyword evidence="5" id="KW-0949">S-adenosyl-L-methionine</keyword>
<dbReference type="EMBL" id="JACHHO010000001">
    <property type="protein sequence ID" value="MBB5202966.1"/>
    <property type="molecule type" value="Genomic_DNA"/>
</dbReference>
<dbReference type="GO" id="GO:0032259">
    <property type="term" value="P:methylation"/>
    <property type="evidence" value="ECO:0007669"/>
    <property type="project" value="UniProtKB-KW"/>
</dbReference>
<dbReference type="PROSITE" id="PS50280">
    <property type="entry name" value="SET"/>
    <property type="match status" value="1"/>
</dbReference>
<evidence type="ECO:0000256" key="3">
    <source>
        <dbReference type="ARBA" id="ARBA00022603"/>
    </source>
</evidence>
<evidence type="ECO:0000256" key="4">
    <source>
        <dbReference type="ARBA" id="ARBA00022679"/>
    </source>
</evidence>
<dbReference type="OrthoDB" id="9790349at2"/>
<evidence type="ECO:0000256" key="5">
    <source>
        <dbReference type="ARBA" id="ARBA00022691"/>
    </source>
</evidence>
<protein>
    <recommendedName>
        <fullName evidence="10">SET domain-containing protein-lysine N-methyltransferase</fullName>
    </recommendedName>
</protein>
<dbReference type="PANTHER" id="PTHR22884">
    <property type="entry name" value="SET DOMAIN PROTEINS"/>
    <property type="match status" value="1"/>
</dbReference>
<proteinExistence type="predicted"/>
<dbReference type="SMART" id="SM00317">
    <property type="entry name" value="SET"/>
    <property type="match status" value="1"/>
</dbReference>
<dbReference type="Proteomes" id="UP000554837">
    <property type="component" value="Unassembled WGS sequence"/>
</dbReference>
<feature type="domain" description="Post-SET" evidence="7">
    <location>
        <begin position="132"/>
        <end position="148"/>
    </location>
</feature>
<keyword evidence="3" id="KW-0489">Methyltransferase</keyword>
<dbReference type="InterPro" id="IPR046341">
    <property type="entry name" value="SET_dom_sf"/>
</dbReference>
<evidence type="ECO:0000313" key="9">
    <source>
        <dbReference type="Proteomes" id="UP000554837"/>
    </source>
</evidence>
<evidence type="ECO:0000256" key="2">
    <source>
        <dbReference type="ARBA" id="ARBA00022454"/>
    </source>
</evidence>
<sequence length="153" mass="17219">MSSTPNRRIQVRRSGVHGRGVYALGPFAAGERIIEYRGERISDEEAAARHPADPAEPNHTFYFSLEGGGVIDARFQGNSARWINHSCAPNCEADEIKGRVYIHALRDIEAGEELFYDYHLTVEERYTAKLKREYQCLCGAAQCRGTLLYPKGK</sequence>
<evidence type="ECO:0000259" key="6">
    <source>
        <dbReference type="PROSITE" id="PS50280"/>
    </source>
</evidence>
<evidence type="ECO:0000259" key="7">
    <source>
        <dbReference type="PROSITE" id="PS50868"/>
    </source>
</evidence>
<dbReference type="InterPro" id="IPR003616">
    <property type="entry name" value="Post-SET_dom"/>
</dbReference>
<evidence type="ECO:0000313" key="8">
    <source>
        <dbReference type="EMBL" id="MBB5202966.1"/>
    </source>
</evidence>
<keyword evidence="4" id="KW-0808">Transferase</keyword>
<keyword evidence="9" id="KW-1185">Reference proteome</keyword>
<dbReference type="Pfam" id="PF00856">
    <property type="entry name" value="SET"/>
    <property type="match status" value="1"/>
</dbReference>
<dbReference type="SUPFAM" id="SSF82199">
    <property type="entry name" value="SET domain"/>
    <property type="match status" value="1"/>
</dbReference>
<organism evidence="8 9">
    <name type="scientific">Inhella inkyongensis</name>
    <dbReference type="NCBI Taxonomy" id="392593"/>
    <lineage>
        <taxon>Bacteria</taxon>
        <taxon>Pseudomonadati</taxon>
        <taxon>Pseudomonadota</taxon>
        <taxon>Betaproteobacteria</taxon>
        <taxon>Burkholderiales</taxon>
        <taxon>Sphaerotilaceae</taxon>
        <taxon>Inhella</taxon>
    </lineage>
</organism>